<dbReference type="SUPFAM" id="SSF46548">
    <property type="entry name" value="alpha-helical ferredoxin"/>
    <property type="match status" value="1"/>
</dbReference>
<dbReference type="GO" id="GO:0046872">
    <property type="term" value="F:metal ion binding"/>
    <property type="evidence" value="ECO:0007669"/>
    <property type="project" value="UniProtKB-KW"/>
</dbReference>
<accession>A0A366I016</accession>
<dbReference type="InterPro" id="IPR017896">
    <property type="entry name" value="4Fe4S_Fe-S-bd"/>
</dbReference>
<dbReference type="Pfam" id="PF13534">
    <property type="entry name" value="Fer4_17"/>
    <property type="match status" value="1"/>
</dbReference>
<dbReference type="OrthoDB" id="9773828at2"/>
<dbReference type="EMBL" id="QNRX01000020">
    <property type="protein sequence ID" value="RBP59067.1"/>
    <property type="molecule type" value="Genomic_DNA"/>
</dbReference>
<dbReference type="AlphaFoldDB" id="A0A366I016"/>
<proteinExistence type="predicted"/>
<organism evidence="5 6">
    <name type="scientific">Alkalibaculum bacchi</name>
    <dbReference type="NCBI Taxonomy" id="645887"/>
    <lineage>
        <taxon>Bacteria</taxon>
        <taxon>Bacillati</taxon>
        <taxon>Bacillota</taxon>
        <taxon>Clostridia</taxon>
        <taxon>Eubacteriales</taxon>
        <taxon>Eubacteriaceae</taxon>
        <taxon>Alkalibaculum</taxon>
    </lineage>
</organism>
<keyword evidence="3" id="KW-0411">Iron-sulfur</keyword>
<sequence>MKQIRLGRTALYVSKTAFGALPIQRVSIEESDAILKRAFESGINFYDTANMYTDSEMKIGHALHDVRDQIVIATKSQVFDKEKILKNIDQSLKSLQTDYIDIFQFHNPDELPSEDIYEAVYKEKEKGKIKHIGMTNHRLNLAFDAVKSGLYETMQFPFSLLSQEKEIALVEECKRTDTGFIAMKAMAGGLINDSRASFGFMEQYENVVPIYGIQRLSELEEFISLANNPPLYNEDLKNAIEKSKEGLSGDFCRGCGYCLPCPAEIDIPQSARISLLMTRSPAEPYLTEEFAQKMEKINDCIECGKCKSRCPYELDTPNLLKRELDRYRKLYNDINQ</sequence>
<dbReference type="PANTHER" id="PTHR43312">
    <property type="entry name" value="D-THREO-ALDOSE 1-DEHYDROGENASE"/>
    <property type="match status" value="1"/>
</dbReference>
<dbReference type="GO" id="GO:0016491">
    <property type="term" value="F:oxidoreductase activity"/>
    <property type="evidence" value="ECO:0007669"/>
    <property type="project" value="InterPro"/>
</dbReference>
<dbReference type="InterPro" id="IPR036812">
    <property type="entry name" value="NAD(P)_OxRdtase_dom_sf"/>
</dbReference>
<evidence type="ECO:0000313" key="6">
    <source>
        <dbReference type="Proteomes" id="UP000253490"/>
    </source>
</evidence>
<evidence type="ECO:0000259" key="4">
    <source>
        <dbReference type="PROSITE" id="PS51379"/>
    </source>
</evidence>
<reference evidence="5 6" key="1">
    <citation type="submission" date="2018-06" db="EMBL/GenBank/DDBJ databases">
        <title>Genomic Encyclopedia of Type Strains, Phase IV (KMG-IV): sequencing the most valuable type-strain genomes for metagenomic binning, comparative biology and taxonomic classification.</title>
        <authorList>
            <person name="Goeker M."/>
        </authorList>
    </citation>
    <scope>NUCLEOTIDE SEQUENCE [LARGE SCALE GENOMIC DNA]</scope>
    <source>
        <strain evidence="5 6">DSM 22112</strain>
    </source>
</reference>
<keyword evidence="1" id="KW-0479">Metal-binding</keyword>
<comment type="caution">
    <text evidence="5">The sequence shown here is derived from an EMBL/GenBank/DDBJ whole genome shotgun (WGS) entry which is preliminary data.</text>
</comment>
<dbReference type="PANTHER" id="PTHR43312:SF1">
    <property type="entry name" value="NADP-DEPENDENT OXIDOREDUCTASE DOMAIN-CONTAINING PROTEIN"/>
    <property type="match status" value="1"/>
</dbReference>
<dbReference type="PROSITE" id="PS51379">
    <property type="entry name" value="4FE4S_FER_2"/>
    <property type="match status" value="1"/>
</dbReference>
<dbReference type="Pfam" id="PF00248">
    <property type="entry name" value="Aldo_ket_red"/>
    <property type="match status" value="1"/>
</dbReference>
<keyword evidence="6" id="KW-1185">Reference proteome</keyword>
<dbReference type="CDD" id="cd19100">
    <property type="entry name" value="AKR_unchar"/>
    <property type="match status" value="1"/>
</dbReference>
<evidence type="ECO:0000256" key="3">
    <source>
        <dbReference type="ARBA" id="ARBA00023014"/>
    </source>
</evidence>
<gene>
    <name evidence="5" type="ORF">DES36_1209</name>
</gene>
<dbReference type="RefSeq" id="WP_113921560.1">
    <property type="nucleotide sequence ID" value="NZ_QNRX01000020.1"/>
</dbReference>
<dbReference type="InterPro" id="IPR020471">
    <property type="entry name" value="AKR"/>
</dbReference>
<name>A0A366I016_9FIRM</name>
<evidence type="ECO:0000313" key="5">
    <source>
        <dbReference type="EMBL" id="RBP59067.1"/>
    </source>
</evidence>
<feature type="domain" description="4Fe-4S ferredoxin-type" evidence="4">
    <location>
        <begin position="290"/>
        <end position="322"/>
    </location>
</feature>
<dbReference type="PRINTS" id="PR00069">
    <property type="entry name" value="ALDKETRDTASE"/>
</dbReference>
<dbReference type="SUPFAM" id="SSF51430">
    <property type="entry name" value="NAD(P)-linked oxidoreductase"/>
    <property type="match status" value="1"/>
</dbReference>
<dbReference type="InterPro" id="IPR023210">
    <property type="entry name" value="NADP_OxRdtase_dom"/>
</dbReference>
<keyword evidence="2" id="KW-0408">Iron</keyword>
<dbReference type="InterPro" id="IPR053135">
    <property type="entry name" value="AKR2_Oxidoreductase"/>
</dbReference>
<evidence type="ECO:0000256" key="1">
    <source>
        <dbReference type="ARBA" id="ARBA00022723"/>
    </source>
</evidence>
<protein>
    <submittedName>
        <fullName evidence="5">4Fe-4S dicluster protein</fullName>
    </submittedName>
</protein>
<evidence type="ECO:0000256" key="2">
    <source>
        <dbReference type="ARBA" id="ARBA00023004"/>
    </source>
</evidence>
<dbReference type="Gene3D" id="3.20.20.100">
    <property type="entry name" value="NADP-dependent oxidoreductase domain"/>
    <property type="match status" value="1"/>
</dbReference>
<dbReference type="Proteomes" id="UP000253490">
    <property type="component" value="Unassembled WGS sequence"/>
</dbReference>
<dbReference type="GO" id="GO:0051536">
    <property type="term" value="F:iron-sulfur cluster binding"/>
    <property type="evidence" value="ECO:0007669"/>
    <property type="project" value="UniProtKB-KW"/>
</dbReference>
<dbReference type="InterPro" id="IPR017900">
    <property type="entry name" value="4Fe4S_Fe_S_CS"/>
</dbReference>
<dbReference type="PROSITE" id="PS00198">
    <property type="entry name" value="4FE4S_FER_1"/>
    <property type="match status" value="1"/>
</dbReference>